<evidence type="ECO:0000256" key="1">
    <source>
        <dbReference type="SAM" id="MobiDB-lite"/>
    </source>
</evidence>
<dbReference type="AlphaFoldDB" id="A0A2P6TI29"/>
<dbReference type="Pfam" id="PF12643">
    <property type="entry name" value="MazG-like"/>
    <property type="match status" value="1"/>
</dbReference>
<dbReference type="STRING" id="3076.A0A2P6TI29"/>
<organism evidence="2 3">
    <name type="scientific">Chlorella sorokiniana</name>
    <name type="common">Freshwater green alga</name>
    <dbReference type="NCBI Taxonomy" id="3076"/>
    <lineage>
        <taxon>Eukaryota</taxon>
        <taxon>Viridiplantae</taxon>
        <taxon>Chlorophyta</taxon>
        <taxon>core chlorophytes</taxon>
        <taxon>Trebouxiophyceae</taxon>
        <taxon>Chlorellales</taxon>
        <taxon>Chlorellaceae</taxon>
        <taxon>Chlorella clade</taxon>
        <taxon>Chlorella</taxon>
    </lineage>
</organism>
<dbReference type="CDD" id="cd11537">
    <property type="entry name" value="NTP-PPase_RS21-C6_like"/>
    <property type="match status" value="1"/>
</dbReference>
<comment type="caution">
    <text evidence="2">The sequence shown here is derived from an EMBL/GenBank/DDBJ whole genome shotgun (WGS) entry which is preliminary data.</text>
</comment>
<feature type="region of interest" description="Disordered" evidence="1">
    <location>
        <begin position="142"/>
        <end position="178"/>
    </location>
</feature>
<proteinExistence type="predicted"/>
<protein>
    <submittedName>
        <fullName evidence="2">dCTP pyrophosphatase 1-like</fullName>
    </submittedName>
</protein>
<dbReference type="GO" id="GO:0009143">
    <property type="term" value="P:nucleoside triphosphate catabolic process"/>
    <property type="evidence" value="ECO:0007669"/>
    <property type="project" value="InterPro"/>
</dbReference>
<evidence type="ECO:0000313" key="3">
    <source>
        <dbReference type="Proteomes" id="UP000239899"/>
    </source>
</evidence>
<dbReference type="Proteomes" id="UP000239899">
    <property type="component" value="Unassembled WGS sequence"/>
</dbReference>
<dbReference type="PANTHER" id="PTHR14552:SF21">
    <property type="entry name" value="DCTP PYROPHOSPHATASE 1"/>
    <property type="match status" value="1"/>
</dbReference>
<feature type="compositionally biased region" description="Polar residues" evidence="1">
    <location>
        <begin position="146"/>
        <end position="156"/>
    </location>
</feature>
<accession>A0A2P6TI29</accession>
<gene>
    <name evidence="2" type="ORF">C2E21_7324</name>
</gene>
<dbReference type="InterPro" id="IPR025984">
    <property type="entry name" value="DCTPP"/>
</dbReference>
<dbReference type="GO" id="GO:0047429">
    <property type="term" value="F:nucleoside triphosphate diphosphatase activity"/>
    <property type="evidence" value="ECO:0007669"/>
    <property type="project" value="InterPro"/>
</dbReference>
<keyword evidence="3" id="KW-1185">Reference proteome</keyword>
<dbReference type="Gene3D" id="1.10.287.1080">
    <property type="entry name" value="MazG-like"/>
    <property type="match status" value="1"/>
</dbReference>
<dbReference type="EMBL" id="LHPG02000015">
    <property type="protein sequence ID" value="PRW33929.1"/>
    <property type="molecule type" value="Genomic_DNA"/>
</dbReference>
<reference evidence="2 3" key="1">
    <citation type="journal article" date="2018" name="Plant J.">
        <title>Genome sequences of Chlorella sorokiniana UTEX 1602 and Micractinium conductrix SAG 241.80: implications to maltose excretion by a green alga.</title>
        <authorList>
            <person name="Arriola M.B."/>
            <person name="Velmurugan N."/>
            <person name="Zhang Y."/>
            <person name="Plunkett M.H."/>
            <person name="Hondzo H."/>
            <person name="Barney B.M."/>
        </authorList>
    </citation>
    <scope>NUCLEOTIDE SEQUENCE [LARGE SCALE GENOMIC DNA]</scope>
    <source>
        <strain evidence="3">UTEX 1602</strain>
    </source>
</reference>
<sequence>MASDQAAGGQPPDGEAAAATATAAPASCEALLPHQPWGDTSLQQLRSALQQFATERDWGRYHTPRNLVLALVGEAGELAECFQWKGEVPCGLPGFSDAERQHVGEELADVLLYLVRLSDACGIALAAAAESKLRKNAAKYPAEQCRGSSAKYTAYSQQQQQEDGDQTGSAEQQQQQQS</sequence>
<evidence type="ECO:0000313" key="2">
    <source>
        <dbReference type="EMBL" id="PRW33929.1"/>
    </source>
</evidence>
<dbReference type="PANTHER" id="PTHR14552">
    <property type="match status" value="1"/>
</dbReference>
<feature type="region of interest" description="Disordered" evidence="1">
    <location>
        <begin position="1"/>
        <end position="22"/>
    </location>
</feature>
<name>A0A2P6TI29_CHLSO</name>
<dbReference type="OrthoDB" id="411123at2759"/>
<dbReference type="SUPFAM" id="SSF101386">
    <property type="entry name" value="all-alpha NTP pyrophosphatases"/>
    <property type="match status" value="1"/>
</dbReference>